<sequence length="94" mass="10295">MTEAPERLASLSAYGYIVQSLGNESSSSHMQQSSTTDRPDANEQLMPLWLKNLKDSKVNPCHSGVSHSDWTGTTVDFTLMVIIGNNRNGVSQLL</sequence>
<proteinExistence type="predicted"/>
<name>A0A1W0WGE3_HYPEX</name>
<protein>
    <submittedName>
        <fullName evidence="2">Uncharacterized protein</fullName>
    </submittedName>
</protein>
<evidence type="ECO:0000313" key="3">
    <source>
        <dbReference type="Proteomes" id="UP000192578"/>
    </source>
</evidence>
<evidence type="ECO:0000313" key="2">
    <source>
        <dbReference type="EMBL" id="OQV14261.1"/>
    </source>
</evidence>
<accession>A0A1W0WGE3</accession>
<evidence type="ECO:0000256" key="1">
    <source>
        <dbReference type="SAM" id="MobiDB-lite"/>
    </source>
</evidence>
<gene>
    <name evidence="2" type="ORF">BV898_11498</name>
</gene>
<comment type="caution">
    <text evidence="2">The sequence shown here is derived from an EMBL/GenBank/DDBJ whole genome shotgun (WGS) entry which is preliminary data.</text>
</comment>
<keyword evidence="3" id="KW-1185">Reference proteome</keyword>
<reference evidence="3" key="1">
    <citation type="submission" date="2017-01" db="EMBL/GenBank/DDBJ databases">
        <title>Comparative genomics of anhydrobiosis in the tardigrade Hypsibius dujardini.</title>
        <authorList>
            <person name="Yoshida Y."/>
            <person name="Koutsovoulos G."/>
            <person name="Laetsch D."/>
            <person name="Stevens L."/>
            <person name="Kumar S."/>
            <person name="Horikawa D."/>
            <person name="Ishino K."/>
            <person name="Komine S."/>
            <person name="Tomita M."/>
            <person name="Blaxter M."/>
            <person name="Arakawa K."/>
        </authorList>
    </citation>
    <scope>NUCLEOTIDE SEQUENCE [LARGE SCALE GENOMIC DNA]</scope>
    <source>
        <strain evidence="3">Z151</strain>
    </source>
</reference>
<feature type="region of interest" description="Disordered" evidence="1">
    <location>
        <begin position="24"/>
        <end position="43"/>
    </location>
</feature>
<feature type="compositionally biased region" description="Low complexity" evidence="1">
    <location>
        <begin position="25"/>
        <end position="34"/>
    </location>
</feature>
<organism evidence="2 3">
    <name type="scientific">Hypsibius exemplaris</name>
    <name type="common">Freshwater tardigrade</name>
    <dbReference type="NCBI Taxonomy" id="2072580"/>
    <lineage>
        <taxon>Eukaryota</taxon>
        <taxon>Metazoa</taxon>
        <taxon>Ecdysozoa</taxon>
        <taxon>Tardigrada</taxon>
        <taxon>Eutardigrada</taxon>
        <taxon>Parachela</taxon>
        <taxon>Hypsibioidea</taxon>
        <taxon>Hypsibiidae</taxon>
        <taxon>Hypsibius</taxon>
    </lineage>
</organism>
<dbReference type="Proteomes" id="UP000192578">
    <property type="component" value="Unassembled WGS sequence"/>
</dbReference>
<dbReference type="EMBL" id="MTYJ01000107">
    <property type="protein sequence ID" value="OQV14261.1"/>
    <property type="molecule type" value="Genomic_DNA"/>
</dbReference>
<dbReference type="AlphaFoldDB" id="A0A1W0WGE3"/>